<sequence length="397" mass="45735">MQLQFVAHSLNFDTANPFDQAIEQIVNEEGYPVMVTPYFSLSVIQNICSEIHCVLHLVTDLEEIRNNIRSENEFESFVQLIENNQVTLFDIPSLHAKIFVRGTKILIGSANFTNSGLGQNHEASIFVHDAQFTLEVFKWVESLTNGRDSINLDQLRSAYQSALILKRVEANENQAVSKTYLAKSIKVSKSKYGKKKEPKQNPKSALKINTEVVQILQTVFPRKADLLKALELINMLRRIVNDDLFLERGLSVTFRSNSRLVLNLGQWKVLTFKYIPQKSVLEITICIDFSEYTDLKGQYAWKNDIALESIDFAFKEHKFDGRWSNGKDVRLVCFPWNSSISIPEKLLEKWHTAILTAKQAFHHWQSSSYMRWHRPELAEFLFSANSESLDLIYPPNK</sequence>
<feature type="domain" description="Phospholipase D-like" evidence="1">
    <location>
        <begin position="53"/>
        <end position="142"/>
    </location>
</feature>
<dbReference type="Proteomes" id="UP000631421">
    <property type="component" value="Unassembled WGS sequence"/>
</dbReference>
<organism evidence="2 3">
    <name type="scientific">Pseudanabaena cinerea FACHB-1277</name>
    <dbReference type="NCBI Taxonomy" id="2949581"/>
    <lineage>
        <taxon>Bacteria</taxon>
        <taxon>Bacillati</taxon>
        <taxon>Cyanobacteriota</taxon>
        <taxon>Cyanophyceae</taxon>
        <taxon>Pseudanabaenales</taxon>
        <taxon>Pseudanabaenaceae</taxon>
        <taxon>Pseudanabaena</taxon>
        <taxon>Pseudanabaena cinerea</taxon>
    </lineage>
</organism>
<reference evidence="2" key="2">
    <citation type="submission" date="2020-08" db="EMBL/GenBank/DDBJ databases">
        <authorList>
            <person name="Chen M."/>
            <person name="Teng W."/>
            <person name="Zhao L."/>
            <person name="Hu C."/>
            <person name="Zhou Y."/>
            <person name="Han B."/>
            <person name="Song L."/>
            <person name="Shu W."/>
        </authorList>
    </citation>
    <scope>NUCLEOTIDE SEQUENCE</scope>
    <source>
        <strain evidence="2">FACHB-1277</strain>
    </source>
</reference>
<evidence type="ECO:0000313" key="2">
    <source>
        <dbReference type="EMBL" id="MBD2150928.1"/>
    </source>
</evidence>
<dbReference type="Gene3D" id="3.30.870.10">
    <property type="entry name" value="Endonuclease Chain A"/>
    <property type="match status" value="1"/>
</dbReference>
<dbReference type="EMBL" id="JACJPY010000036">
    <property type="protein sequence ID" value="MBD2150928.1"/>
    <property type="molecule type" value="Genomic_DNA"/>
</dbReference>
<comment type="caution">
    <text evidence="2">The sequence shown here is derived from an EMBL/GenBank/DDBJ whole genome shotgun (WGS) entry which is preliminary data.</text>
</comment>
<dbReference type="Pfam" id="PF13091">
    <property type="entry name" value="PLDc_2"/>
    <property type="match status" value="1"/>
</dbReference>
<protein>
    <recommendedName>
        <fullName evidence="1">Phospholipase D-like domain-containing protein</fullName>
    </recommendedName>
</protein>
<gene>
    <name evidence="2" type="ORF">H6F44_12475</name>
</gene>
<evidence type="ECO:0000259" key="1">
    <source>
        <dbReference type="Pfam" id="PF13091"/>
    </source>
</evidence>
<accession>A0A926UUG5</accession>
<dbReference type="AlphaFoldDB" id="A0A926UUG5"/>
<reference evidence="2" key="1">
    <citation type="journal article" date="2015" name="ISME J.">
        <title>Draft Genome Sequence of Streptomyces incarnatus NRRL8089, which Produces the Nucleoside Antibiotic Sinefungin.</title>
        <authorList>
            <person name="Oshima K."/>
            <person name="Hattori M."/>
            <person name="Shimizu H."/>
            <person name="Fukuda K."/>
            <person name="Nemoto M."/>
            <person name="Inagaki K."/>
            <person name="Tamura T."/>
        </authorList>
    </citation>
    <scope>NUCLEOTIDE SEQUENCE</scope>
    <source>
        <strain evidence="2">FACHB-1277</strain>
    </source>
</reference>
<proteinExistence type="predicted"/>
<dbReference type="InterPro" id="IPR025202">
    <property type="entry name" value="PLD-like_dom"/>
</dbReference>
<name>A0A926UUG5_9CYAN</name>
<dbReference type="SUPFAM" id="SSF56024">
    <property type="entry name" value="Phospholipase D/nuclease"/>
    <property type="match status" value="1"/>
</dbReference>
<keyword evidence="3" id="KW-1185">Reference proteome</keyword>
<dbReference type="RefSeq" id="WP_190351287.1">
    <property type="nucleotide sequence ID" value="NZ_JACJPY010000036.1"/>
</dbReference>
<evidence type="ECO:0000313" key="3">
    <source>
        <dbReference type="Proteomes" id="UP000631421"/>
    </source>
</evidence>